<dbReference type="Gene3D" id="2.10.25.10">
    <property type="entry name" value="Laminin"/>
    <property type="match status" value="1"/>
</dbReference>
<comment type="caution">
    <text evidence="2">Lacks conserved residue(s) required for the propagation of feature annotation.</text>
</comment>
<keyword evidence="1 2" id="KW-1015">Disulfide bond</keyword>
<organism evidence="4 5">
    <name type="scientific">Protopolystoma xenopodis</name>
    <dbReference type="NCBI Taxonomy" id="117903"/>
    <lineage>
        <taxon>Eukaryota</taxon>
        <taxon>Metazoa</taxon>
        <taxon>Spiralia</taxon>
        <taxon>Lophotrochozoa</taxon>
        <taxon>Platyhelminthes</taxon>
        <taxon>Monogenea</taxon>
        <taxon>Polyopisthocotylea</taxon>
        <taxon>Polystomatidea</taxon>
        <taxon>Polystomatidae</taxon>
        <taxon>Protopolystoma</taxon>
    </lineage>
</organism>
<name>A0A3S4ZR50_9PLAT</name>
<dbReference type="InterPro" id="IPR000742">
    <property type="entry name" value="EGF"/>
</dbReference>
<keyword evidence="5" id="KW-1185">Reference proteome</keyword>
<dbReference type="AlphaFoldDB" id="A0A3S4ZR50"/>
<comment type="caution">
    <text evidence="4">The sequence shown here is derived from an EMBL/GenBank/DDBJ whole genome shotgun (WGS) entry which is preliminary data.</text>
</comment>
<evidence type="ECO:0000259" key="3">
    <source>
        <dbReference type="PROSITE" id="PS50026"/>
    </source>
</evidence>
<dbReference type="Pfam" id="PF07645">
    <property type="entry name" value="EGF_CA"/>
    <property type="match status" value="1"/>
</dbReference>
<proteinExistence type="predicted"/>
<dbReference type="OrthoDB" id="5953235at2759"/>
<sequence>MGRHDCICPDGWNGTDCNQDINECRLGPRSPCEHGGICINTVSYLSLLP</sequence>
<feature type="domain" description="EGF-like" evidence="3">
    <location>
        <begin position="1"/>
        <end position="18"/>
    </location>
</feature>
<gene>
    <name evidence="4" type="ORF">PXEA_LOCUS11150</name>
</gene>
<evidence type="ECO:0000313" key="4">
    <source>
        <dbReference type="EMBL" id="VEL17710.1"/>
    </source>
</evidence>
<dbReference type="PROSITE" id="PS50026">
    <property type="entry name" value="EGF_3"/>
    <property type="match status" value="1"/>
</dbReference>
<evidence type="ECO:0000256" key="2">
    <source>
        <dbReference type="PROSITE-ProRule" id="PRU00076"/>
    </source>
</evidence>
<evidence type="ECO:0000256" key="1">
    <source>
        <dbReference type="ARBA" id="ARBA00023157"/>
    </source>
</evidence>
<dbReference type="EMBL" id="CAAALY010033864">
    <property type="protein sequence ID" value="VEL17710.1"/>
    <property type="molecule type" value="Genomic_DNA"/>
</dbReference>
<reference evidence="4" key="1">
    <citation type="submission" date="2018-11" db="EMBL/GenBank/DDBJ databases">
        <authorList>
            <consortium name="Pathogen Informatics"/>
        </authorList>
    </citation>
    <scope>NUCLEOTIDE SEQUENCE</scope>
</reference>
<dbReference type="InterPro" id="IPR049883">
    <property type="entry name" value="NOTCH1_EGF-like"/>
</dbReference>
<accession>A0A3S4ZR50</accession>
<protein>
    <recommendedName>
        <fullName evidence="3">EGF-like domain-containing protein</fullName>
    </recommendedName>
</protein>
<dbReference type="PROSITE" id="PS01186">
    <property type="entry name" value="EGF_2"/>
    <property type="match status" value="1"/>
</dbReference>
<dbReference type="Proteomes" id="UP000784294">
    <property type="component" value="Unassembled WGS sequence"/>
</dbReference>
<keyword evidence="2" id="KW-0245">EGF-like domain</keyword>
<feature type="disulfide bond" evidence="2">
    <location>
        <begin position="8"/>
        <end position="17"/>
    </location>
</feature>
<evidence type="ECO:0000313" key="5">
    <source>
        <dbReference type="Proteomes" id="UP000784294"/>
    </source>
</evidence>
<dbReference type="PROSITE" id="PS00022">
    <property type="entry name" value="EGF_1"/>
    <property type="match status" value="1"/>
</dbReference>